<dbReference type="EMBL" id="MF629150">
    <property type="protein sequence ID" value="ATU47007.1"/>
    <property type="molecule type" value="Genomic_DNA"/>
</dbReference>
<protein>
    <recommendedName>
        <fullName evidence="2">dATP/dGTP diphosphohydrolase N-terminal domain-containing protein</fullName>
    </recommendedName>
</protein>
<sequence length="241" mass="28054">MSKETARRHHKRPEAPEQTDAAGWSEEKANKEQFEDSSGGSGVKYDAGKPSPARLPSRAVFEVSRVFKHGAEKYDETDKLHDNNWRQGMNWSRLMDAALRHIYAFKQGEDLDRDSGMSHIAHAICSLMMLEEFRHIFQDEPAPRRWSELPDQRPHRTEGRQHLRADMNVDTRQVLRDTIEETKFEKPEGVHEWPIMRRPRTKVHPPVPTELTISAACRGSFHRGITIAEYLRIKRHTSYHD</sequence>
<dbReference type="Proteomes" id="UP000262103">
    <property type="component" value="Segment"/>
</dbReference>
<feature type="domain" description="dATP/dGTP diphosphohydrolase N-terminal" evidence="2">
    <location>
        <begin position="41"/>
        <end position="135"/>
    </location>
</feature>
<name>A0A2D3FAH4_9CAUD</name>
<keyword evidence="4" id="KW-1185">Reference proteome</keyword>
<dbReference type="RefSeq" id="YP_009639649.1">
    <property type="nucleotide sequence ID" value="NC_042353.1"/>
</dbReference>
<dbReference type="InterPro" id="IPR044038">
    <property type="entry name" value="dATP/dGTP_diPOhydrolase_N"/>
</dbReference>
<dbReference type="KEGG" id="vg:40236447"/>
<evidence type="ECO:0000256" key="1">
    <source>
        <dbReference type="SAM" id="MobiDB-lite"/>
    </source>
</evidence>
<organism evidence="3 4">
    <name type="scientific">Salinibacter phage SRUTV-1</name>
    <dbReference type="NCBI Taxonomy" id="2684227"/>
    <lineage>
        <taxon>Viruses</taxon>
        <taxon>Duplodnaviria</taxon>
        <taxon>Heunggongvirae</taxon>
        <taxon>Uroviricota</taxon>
        <taxon>Caudoviricetes</taxon>
        <taxon>Kairosalinivirus</taxon>
        <taxon>Kairosalinivirus SRUTV1</taxon>
    </lineage>
</organism>
<accession>A0A2D3FAH4</accession>
<feature type="compositionally biased region" description="Basic and acidic residues" evidence="1">
    <location>
        <begin position="25"/>
        <end position="34"/>
    </location>
</feature>
<dbReference type="GeneID" id="40236447"/>
<evidence type="ECO:0000313" key="3">
    <source>
        <dbReference type="EMBL" id="ATU47007.1"/>
    </source>
</evidence>
<evidence type="ECO:0000259" key="2">
    <source>
        <dbReference type="Pfam" id="PF18909"/>
    </source>
</evidence>
<feature type="compositionally biased region" description="Basic residues" evidence="1">
    <location>
        <begin position="1"/>
        <end position="12"/>
    </location>
</feature>
<feature type="region of interest" description="Disordered" evidence="1">
    <location>
        <begin position="1"/>
        <end position="54"/>
    </location>
</feature>
<reference evidence="3 4" key="1">
    <citation type="journal article" date="2018" name="ISME J.">
        <title>Characterization of ecologically diverse viruses infecting co-occurring strains of cosmopolitan hyperhalophilic Bacteroidetes.</title>
        <authorList>
            <person name="Villamor J."/>
            <person name="Ramos-Barbero M.D."/>
            <person name="Gonzalez-Torres P."/>
            <person name="Gabaldon T."/>
            <person name="Rossello-Mora R."/>
            <person name="Meseguer I."/>
            <person name="Martinez-Garcia M."/>
            <person name="Santos F."/>
            <person name="Anton J."/>
        </authorList>
    </citation>
    <scope>NUCLEOTIDE SEQUENCE [LARGE SCALE GENOMIC DNA]</scope>
    <source>
        <strain evidence="3">SRUTV-1</strain>
    </source>
</reference>
<evidence type="ECO:0000313" key="4">
    <source>
        <dbReference type="Proteomes" id="UP000262103"/>
    </source>
</evidence>
<proteinExistence type="predicted"/>
<dbReference type="Pfam" id="PF18909">
    <property type="entry name" value="dGTP_diPhyd_N"/>
    <property type="match status" value="1"/>
</dbReference>